<dbReference type="InterPro" id="IPR013217">
    <property type="entry name" value="Methyltransf_12"/>
</dbReference>
<comment type="caution">
    <text evidence="2">The sequence shown here is derived from an EMBL/GenBank/DDBJ whole genome shotgun (WGS) entry which is preliminary data.</text>
</comment>
<dbReference type="InterPro" id="IPR029063">
    <property type="entry name" value="SAM-dependent_MTases_sf"/>
</dbReference>
<evidence type="ECO:0000313" key="3">
    <source>
        <dbReference type="Proteomes" id="UP001305414"/>
    </source>
</evidence>
<reference evidence="2 3" key="1">
    <citation type="submission" date="2023-10" db="EMBL/GenBank/DDBJ databases">
        <title>Draft genome sequence of Xylaria bambusicola isolate GMP-LS, the root and basal stem rot pathogen of sugarcane in Indonesia.</title>
        <authorList>
            <person name="Selvaraj P."/>
            <person name="Muralishankar V."/>
            <person name="Muruganantham S."/>
            <person name="Sp S."/>
            <person name="Haryani S."/>
            <person name="Lau K.J.X."/>
            <person name="Naqvi N.I."/>
        </authorList>
    </citation>
    <scope>NUCLEOTIDE SEQUENCE [LARGE SCALE GENOMIC DNA]</scope>
    <source>
        <strain evidence="2">GMP-LS</strain>
    </source>
</reference>
<keyword evidence="3" id="KW-1185">Reference proteome</keyword>
<organism evidence="2 3">
    <name type="scientific">Xylaria bambusicola</name>
    <dbReference type="NCBI Taxonomy" id="326684"/>
    <lineage>
        <taxon>Eukaryota</taxon>
        <taxon>Fungi</taxon>
        <taxon>Dikarya</taxon>
        <taxon>Ascomycota</taxon>
        <taxon>Pezizomycotina</taxon>
        <taxon>Sordariomycetes</taxon>
        <taxon>Xylariomycetidae</taxon>
        <taxon>Xylariales</taxon>
        <taxon>Xylariaceae</taxon>
        <taxon>Xylaria</taxon>
    </lineage>
</organism>
<dbReference type="AlphaFoldDB" id="A0AAN7UMW9"/>
<dbReference type="SUPFAM" id="SSF53335">
    <property type="entry name" value="S-adenosyl-L-methionine-dependent methyltransferases"/>
    <property type="match status" value="1"/>
</dbReference>
<evidence type="ECO:0000259" key="1">
    <source>
        <dbReference type="Pfam" id="PF08242"/>
    </source>
</evidence>
<dbReference type="EMBL" id="JAWHQM010000021">
    <property type="protein sequence ID" value="KAK5631812.1"/>
    <property type="molecule type" value="Genomic_DNA"/>
</dbReference>
<accession>A0AAN7UMW9</accession>
<evidence type="ECO:0000313" key="2">
    <source>
        <dbReference type="EMBL" id="KAK5631812.1"/>
    </source>
</evidence>
<gene>
    <name evidence="2" type="ORF">RRF57_007526</name>
</gene>
<proteinExistence type="predicted"/>
<sequence length="197" mass="22054">MRNVLDRLSGLAYATDGPLRVSGLGDRTGSATGVLVPLLASWDIPVEYTFTDQSPLLVAQARRTLGKKYPFMKLAVQDIERPPSDGLAGQQHIVIASHCVHATRSLTDSTRNIRQALRPNGFLMTFEMKEAWPALDITFGLYEGWWLFEDGRTHEYTQPEVWQRSLAEAGYGAVDWTDGELPEHKYYMVLIALASKV</sequence>
<dbReference type="Proteomes" id="UP001305414">
    <property type="component" value="Unassembled WGS sequence"/>
</dbReference>
<protein>
    <recommendedName>
        <fullName evidence="1">Methyltransferase type 12 domain-containing protein</fullName>
    </recommendedName>
</protein>
<name>A0AAN7UMW9_9PEZI</name>
<feature type="domain" description="Methyltransferase type 12" evidence="1">
    <location>
        <begin position="29"/>
        <end position="123"/>
    </location>
</feature>
<dbReference type="Gene3D" id="3.40.50.150">
    <property type="entry name" value="Vaccinia Virus protein VP39"/>
    <property type="match status" value="1"/>
</dbReference>
<dbReference type="Pfam" id="PF08242">
    <property type="entry name" value="Methyltransf_12"/>
    <property type="match status" value="1"/>
</dbReference>